<dbReference type="RefSeq" id="XP_011304829.1">
    <property type="nucleotide sequence ID" value="XM_011306527.1"/>
</dbReference>
<feature type="signal peptide" evidence="1">
    <location>
        <begin position="1"/>
        <end position="16"/>
    </location>
</feature>
<name>A0A9R1U1L9_9HYME</name>
<sequence>MFKLVVLFATVAFATARPGLLSSPVWSTIVGEKTIESHGNSIVHNSAPVVHTYEAAPVILPAASVLAEKTISSHGHSIVHKATPIVETHQVAPVVLASQPLLLQKTVHHEPLVFAQPIVAEKTISSHGHSIVHEAPLLAHSTHWW</sequence>
<proteinExistence type="predicted"/>
<dbReference type="AlphaFoldDB" id="A0A9R1U1L9"/>
<evidence type="ECO:0000256" key="1">
    <source>
        <dbReference type="SAM" id="SignalP"/>
    </source>
</evidence>
<protein>
    <submittedName>
        <fullName evidence="3">Uncharacterized protein</fullName>
    </submittedName>
</protein>
<accession>A0A9R1U1L9</accession>
<dbReference type="OrthoDB" id="7548460at2759"/>
<feature type="chain" id="PRO_5040156036" evidence="1">
    <location>
        <begin position="17"/>
        <end position="145"/>
    </location>
</feature>
<keyword evidence="1" id="KW-0732">Signal</keyword>
<dbReference type="GeneID" id="105267578"/>
<reference evidence="3" key="1">
    <citation type="submission" date="2025-08" db="UniProtKB">
        <authorList>
            <consortium name="RefSeq"/>
        </authorList>
    </citation>
    <scope>IDENTIFICATION</scope>
    <source>
        <strain evidence="3">USDA-PBARC FA_bdor</strain>
        <tissue evidence="3">Whole organism</tissue>
    </source>
</reference>
<dbReference type="Proteomes" id="UP000694866">
    <property type="component" value="Unplaced"/>
</dbReference>
<evidence type="ECO:0000313" key="3">
    <source>
        <dbReference type="RefSeq" id="XP_011304829.1"/>
    </source>
</evidence>
<dbReference type="KEGG" id="fas:105267578"/>
<keyword evidence="2" id="KW-1185">Reference proteome</keyword>
<evidence type="ECO:0000313" key="2">
    <source>
        <dbReference type="Proteomes" id="UP000694866"/>
    </source>
</evidence>
<organism evidence="2 3">
    <name type="scientific">Fopius arisanus</name>
    <dbReference type="NCBI Taxonomy" id="64838"/>
    <lineage>
        <taxon>Eukaryota</taxon>
        <taxon>Metazoa</taxon>
        <taxon>Ecdysozoa</taxon>
        <taxon>Arthropoda</taxon>
        <taxon>Hexapoda</taxon>
        <taxon>Insecta</taxon>
        <taxon>Pterygota</taxon>
        <taxon>Neoptera</taxon>
        <taxon>Endopterygota</taxon>
        <taxon>Hymenoptera</taxon>
        <taxon>Apocrita</taxon>
        <taxon>Ichneumonoidea</taxon>
        <taxon>Braconidae</taxon>
        <taxon>Opiinae</taxon>
        <taxon>Fopius</taxon>
    </lineage>
</organism>
<gene>
    <name evidence="3" type="primary">LOC105267578</name>
</gene>